<organism evidence="5 6">
    <name type="scientific">Aureibacillus halotolerans</name>
    <dbReference type="NCBI Taxonomy" id="1508390"/>
    <lineage>
        <taxon>Bacteria</taxon>
        <taxon>Bacillati</taxon>
        <taxon>Bacillota</taxon>
        <taxon>Bacilli</taxon>
        <taxon>Bacillales</taxon>
        <taxon>Bacillaceae</taxon>
        <taxon>Aureibacillus</taxon>
    </lineage>
</organism>
<dbReference type="PANTHER" id="PTHR43308:SF5">
    <property type="entry name" value="S-LAYER PROTEIN _ PEPTIDOGLYCAN ENDO-BETA-N-ACETYLGLUCOSAMINIDASE"/>
    <property type="match status" value="1"/>
</dbReference>
<dbReference type="InterPro" id="IPR013378">
    <property type="entry name" value="InlB-like_B-rpt"/>
</dbReference>
<name>A0A4R6U4H5_9BACI</name>
<feature type="region of interest" description="Disordered" evidence="3">
    <location>
        <begin position="794"/>
        <end position="813"/>
    </location>
</feature>
<dbReference type="InterPro" id="IPR013783">
    <property type="entry name" value="Ig-like_fold"/>
</dbReference>
<dbReference type="Gene3D" id="2.60.40.10">
    <property type="entry name" value="Immunoglobulins"/>
    <property type="match status" value="1"/>
</dbReference>
<dbReference type="Pfam" id="PF00395">
    <property type="entry name" value="SLH"/>
    <property type="match status" value="3"/>
</dbReference>
<dbReference type="Pfam" id="PF18889">
    <property type="entry name" value="Beta_helix_3"/>
    <property type="match status" value="3"/>
</dbReference>
<reference evidence="5 6" key="1">
    <citation type="submission" date="2019-03" db="EMBL/GenBank/DDBJ databases">
        <title>Genomic Encyclopedia of Type Strains, Phase IV (KMG-IV): sequencing the most valuable type-strain genomes for metagenomic binning, comparative biology and taxonomic classification.</title>
        <authorList>
            <person name="Goeker M."/>
        </authorList>
    </citation>
    <scope>NUCLEOTIDE SEQUENCE [LARGE SCALE GENOMIC DNA]</scope>
    <source>
        <strain evidence="5 6">DSM 28697</strain>
    </source>
</reference>
<dbReference type="Pfam" id="PF05345">
    <property type="entry name" value="He_PIG"/>
    <property type="match status" value="1"/>
</dbReference>
<evidence type="ECO:0000256" key="1">
    <source>
        <dbReference type="ARBA" id="ARBA00004196"/>
    </source>
</evidence>
<dbReference type="PROSITE" id="PS51272">
    <property type="entry name" value="SLH"/>
    <property type="match status" value="3"/>
</dbReference>
<evidence type="ECO:0000313" key="5">
    <source>
        <dbReference type="EMBL" id="TDQ40392.1"/>
    </source>
</evidence>
<keyword evidence="6" id="KW-1185">Reference proteome</keyword>
<dbReference type="PANTHER" id="PTHR43308">
    <property type="entry name" value="OUTER MEMBRANE PROTEIN ALPHA-RELATED"/>
    <property type="match status" value="1"/>
</dbReference>
<dbReference type="EMBL" id="SNYJ01000006">
    <property type="protein sequence ID" value="TDQ40392.1"/>
    <property type="molecule type" value="Genomic_DNA"/>
</dbReference>
<feature type="domain" description="SLH" evidence="4">
    <location>
        <begin position="879"/>
        <end position="942"/>
    </location>
</feature>
<feature type="domain" description="SLH" evidence="4">
    <location>
        <begin position="943"/>
        <end position="1001"/>
    </location>
</feature>
<comment type="caution">
    <text evidence="5">The sequence shown here is derived from an EMBL/GenBank/DDBJ whole genome shotgun (WGS) entry which is preliminary data.</text>
</comment>
<accession>A0A4R6U4H5</accession>
<dbReference type="AlphaFoldDB" id="A0A4R6U4H5"/>
<keyword evidence="2" id="KW-0732">Signal</keyword>
<feature type="domain" description="SLH" evidence="4">
    <location>
        <begin position="816"/>
        <end position="878"/>
    </location>
</feature>
<dbReference type="GO" id="GO:0030313">
    <property type="term" value="C:cell envelope"/>
    <property type="evidence" value="ECO:0007669"/>
    <property type="project" value="UniProtKB-SubCell"/>
</dbReference>
<dbReference type="Gene3D" id="2.60.40.4270">
    <property type="entry name" value="Listeria-Bacteroides repeat domain"/>
    <property type="match status" value="1"/>
</dbReference>
<evidence type="ECO:0000313" key="6">
    <source>
        <dbReference type="Proteomes" id="UP000295632"/>
    </source>
</evidence>
<dbReference type="InterPro" id="IPR001119">
    <property type="entry name" value="SLH_dom"/>
</dbReference>
<gene>
    <name evidence="5" type="ORF">EV213_106108</name>
</gene>
<protein>
    <submittedName>
        <fullName evidence="5">Putative repeat protein (TIGR02543 family)</fullName>
    </submittedName>
</protein>
<evidence type="ECO:0000259" key="4">
    <source>
        <dbReference type="PROSITE" id="PS51272"/>
    </source>
</evidence>
<sequence>MASLLFLTTIVSPEAALMAQDAVTPISGDYEIVTDGMYEIIDTERTPMEIEIADGVTEVSLQQNNSDTVNAVIVTNNSTSLQLTIEGLQLTSHSPIQLLGSGEVRLILVEENILIADASTAGVAVEGDAKLVISGEGSLVAQGGIGAAGIGGSPYGNTGTIEIEEGTITALGGGDSGVFSGGAGIGSGRLGSTSEITLHGGFIRAEGASGGAGIGGGALGDNAMITINEGVIHAIGSNGGAGIGGGGGAESDTINIHGGRITAIGGYLEYNGQLSGAGIGGGYNSSGGDITITGGQVSAEGGQAIAAGIGGGAIYIEGNYSTQSADIQLQGGIVFSTPGYNGERFSGLFPEGEGPSLLTLEFIETINGESSPVAETDISVKKNIVRTDANGMLYLYVPEDNYTLEDFEFTGSDGYRALSMIPETIQVASQQSNQGVIEWSDRHQVNWHLAGGTMDDTAAVTDAEDGASIDAPSPSPLRNGYTFSGWYIDEMYTTKAQFPFVVEQNTDFYAAWTSSSLYLPEAEMVTGIYNEPYNASIPAATDGTGNYTYELSRGSLPDGFTLNERTIEGMAEKAGRYEFEVKATDLGSGNIIEQGYVIEVKQAVPVPIHEVKADRLQRREPLRQATLTGEFQHTTTGELVPGSLAWVEPTFVPTQNRSNQDWVFTPTDQFNYSEVKGNAIVTFSARSASSSDEDSSLSSNANLAELQLLADGQELELSPSFASGTTEYTARTNVGKIEIAVKTADPSAKVYLGDEEEDDQFIIDLDEGINRITLTVQAENDRKKNYKVTITRDMSKQQESDVNAPELDEPSRGPANPVAGFTDISGHWAENAIHQAAFSGMINGYLDGSFRPNESITRAEFTVMLMKSGNMKREATAHERLFADQNQIEPWAKEAVSRAVQNGIVYGYEDNSFRPNAPLTRAEIAVMIARALKLQADTKLLNPFTDNNEIPEWASDEVEGIRNLGVIDGRSGNRFVPNGITSRAEATVMLQRALELEFNER</sequence>
<dbReference type="Pfam" id="PF12733">
    <property type="entry name" value="Cadherin-like"/>
    <property type="match status" value="1"/>
</dbReference>
<dbReference type="Pfam" id="PF09479">
    <property type="entry name" value="Flg_new"/>
    <property type="match status" value="1"/>
</dbReference>
<evidence type="ECO:0000256" key="3">
    <source>
        <dbReference type="SAM" id="MobiDB-lite"/>
    </source>
</evidence>
<dbReference type="InterPro" id="IPR025883">
    <property type="entry name" value="Cadherin-like_domain"/>
</dbReference>
<dbReference type="Gene3D" id="2.160.20.20">
    <property type="match status" value="1"/>
</dbReference>
<dbReference type="Proteomes" id="UP000295632">
    <property type="component" value="Unassembled WGS sequence"/>
</dbReference>
<dbReference type="InterPro" id="IPR042229">
    <property type="entry name" value="Listeria/Bacterioides_rpt_sf"/>
</dbReference>
<dbReference type="InterPro" id="IPR012332">
    <property type="entry name" value="Autotransporter_pectin_lyase_C"/>
</dbReference>
<dbReference type="NCBIfam" id="TIGR02543">
    <property type="entry name" value="List_Bact_rpt"/>
    <property type="match status" value="1"/>
</dbReference>
<proteinExistence type="predicted"/>
<dbReference type="InterPro" id="IPR051465">
    <property type="entry name" value="Cell_Envelope_Struct_Comp"/>
</dbReference>
<evidence type="ECO:0000256" key="2">
    <source>
        <dbReference type="ARBA" id="ARBA00022729"/>
    </source>
</evidence>
<comment type="subcellular location">
    <subcellularLocation>
        <location evidence="1">Cell envelope</location>
    </subcellularLocation>
</comment>